<gene>
    <name evidence="4" type="ORF">HPBE_LOCUS26618</name>
</gene>
<dbReference type="Gene3D" id="3.30.420.10">
    <property type="entry name" value="Ribonuclease H-like superfamily/Ribonuclease H"/>
    <property type="match status" value="1"/>
</dbReference>
<dbReference type="Pfam" id="PF00665">
    <property type="entry name" value="rve"/>
    <property type="match status" value="1"/>
</dbReference>
<accession>A0A3P8IL97</accession>
<evidence type="ECO:0000256" key="2">
    <source>
        <dbReference type="SAM" id="MobiDB-lite"/>
    </source>
</evidence>
<dbReference type="PROSITE" id="PS50994">
    <property type="entry name" value="INTEGRASE"/>
    <property type="match status" value="1"/>
</dbReference>
<organism evidence="4">
    <name type="scientific">Heligmosomoides polygyrus</name>
    <name type="common">Parasitic roundworm</name>
    <dbReference type="NCBI Taxonomy" id="6339"/>
    <lineage>
        <taxon>Eukaryota</taxon>
        <taxon>Metazoa</taxon>
        <taxon>Ecdysozoa</taxon>
        <taxon>Nematoda</taxon>
        <taxon>Chromadorea</taxon>
        <taxon>Rhabditida</taxon>
        <taxon>Rhabditina</taxon>
        <taxon>Rhabditomorpha</taxon>
        <taxon>Strongyloidea</taxon>
        <taxon>Heligmosomidae</taxon>
        <taxon>Heligmosomoides</taxon>
    </lineage>
</organism>
<dbReference type="InterPro" id="IPR050951">
    <property type="entry name" value="Retrovirus_Pol_polyprotein"/>
</dbReference>
<dbReference type="InterPro" id="IPR036397">
    <property type="entry name" value="RNaseH_sf"/>
</dbReference>
<dbReference type="GO" id="GO:0003676">
    <property type="term" value="F:nucleic acid binding"/>
    <property type="evidence" value="ECO:0007669"/>
    <property type="project" value="InterPro"/>
</dbReference>
<sequence length="699" mass="78856">MLNTGDLDMEAPLPPVPFDAVRAVDDRCLHEPAATTSALGEQGQRPKSIILENWSCHATGVRQQGNEIFGPKTTCEVQLLGRSYRALVDTESQVSILPLDTLTTASKSGFDLDADVEEVELDSRTHIYDASGNRMSFKGAVRLTLSPKDGPEERVVFLVKKGTDDTIVLGTNILDKIGVQASPTAQQRPKSRTIGTQTGEQGKGSWTTAGRQEGHLCFLDKECTRRVLPRSCRRKLFDDAHSALLAGHFAPRKVLRTLSKRMFWENMARDIKLWSEECKKCTLFNAQPKMTPPLKPIITSEPYEVIGIDILEMGPTSNGNRYILTVIDHFTKYGAAYPIATKAAEVVARTLFERWIADGCRIPKRILSDQGGEFDNKLMTELTATMGIEQIFTKGYNPRENGITERFNRTVIGMLRKKVEIPLEWDRMLPHCMVAYNTTSHEATADSPFFLLHGFDAKVPWQTMPDREITPYMVDLDDYAHELVSGLKLARQNARERNDLARTTMKKSYDSRSKVHEDKELAHPDLFPTSPGYDIEMYYRMAMAGRSQIISQAPDDMPGNPIMIALPKHFGRVLTDFLEPATVKFLVYSHFGDLADQLQKQCISSAFVWVWPNEVQITQHMLLVQQAVERHLQCGGTMELFPPPFELSREKEWRHIGRVCREMATFLSGPARGFDARIVDFYSTITARSQTTFRSSTRP</sequence>
<feature type="domain" description="Integrase catalytic" evidence="3">
    <location>
        <begin position="298"/>
        <end position="456"/>
    </location>
</feature>
<proteinExistence type="predicted"/>
<dbReference type="OrthoDB" id="5858386at2759"/>
<dbReference type="EC" id="2.7.7.49" evidence="1"/>
<reference evidence="4" key="1">
    <citation type="submission" date="2018-11" db="EMBL/GenBank/DDBJ databases">
        <authorList>
            <consortium name="Pathogen Informatics"/>
        </authorList>
    </citation>
    <scope>NUCLEOTIDE SEQUENCE [LARGE SCALE GENOMIC DNA]</scope>
</reference>
<evidence type="ECO:0000259" key="3">
    <source>
        <dbReference type="PROSITE" id="PS50994"/>
    </source>
</evidence>
<protein>
    <recommendedName>
        <fullName evidence="1">RNA-directed DNA polymerase</fullName>
        <ecNumber evidence="1">2.7.7.49</ecNumber>
    </recommendedName>
</protein>
<dbReference type="Gene3D" id="1.10.340.70">
    <property type="match status" value="1"/>
</dbReference>
<dbReference type="SUPFAM" id="SSF53098">
    <property type="entry name" value="Ribonuclease H-like"/>
    <property type="match status" value="1"/>
</dbReference>
<name>A0A3P8IL97_HELPZ</name>
<dbReference type="InterPro" id="IPR012337">
    <property type="entry name" value="RNaseH-like_sf"/>
</dbReference>
<dbReference type="EMBL" id="UZAH01040428">
    <property type="protein sequence ID" value="VDP58563.1"/>
    <property type="molecule type" value="Genomic_DNA"/>
</dbReference>
<evidence type="ECO:0000313" key="4">
    <source>
        <dbReference type="EMBL" id="VDP58563.1"/>
    </source>
</evidence>
<evidence type="ECO:0000256" key="1">
    <source>
        <dbReference type="ARBA" id="ARBA00012493"/>
    </source>
</evidence>
<dbReference type="InterPro" id="IPR041588">
    <property type="entry name" value="Integrase_H2C2"/>
</dbReference>
<dbReference type="AlphaFoldDB" id="A0A3P8IL97"/>
<dbReference type="GO" id="GO:0003964">
    <property type="term" value="F:RNA-directed DNA polymerase activity"/>
    <property type="evidence" value="ECO:0007669"/>
    <property type="project" value="UniProtKB-EC"/>
</dbReference>
<dbReference type="Pfam" id="PF17921">
    <property type="entry name" value="Integrase_H2C2"/>
    <property type="match status" value="1"/>
</dbReference>
<dbReference type="PANTHER" id="PTHR37984">
    <property type="entry name" value="PROTEIN CBG26694"/>
    <property type="match status" value="1"/>
</dbReference>
<dbReference type="FunFam" id="3.30.420.10:FF:000032">
    <property type="entry name" value="Retrovirus-related Pol polyprotein from transposon 297-like Protein"/>
    <property type="match status" value="1"/>
</dbReference>
<feature type="region of interest" description="Disordered" evidence="2">
    <location>
        <begin position="181"/>
        <end position="206"/>
    </location>
</feature>
<dbReference type="GO" id="GO:0015074">
    <property type="term" value="P:DNA integration"/>
    <property type="evidence" value="ECO:0007669"/>
    <property type="project" value="InterPro"/>
</dbReference>
<dbReference type="PANTHER" id="PTHR37984:SF15">
    <property type="entry name" value="INTEGRASE CATALYTIC DOMAIN-CONTAINING PROTEIN"/>
    <property type="match status" value="1"/>
</dbReference>
<dbReference type="InterPro" id="IPR001584">
    <property type="entry name" value="Integrase_cat-core"/>
</dbReference>